<accession>A0A076EIE5</accession>
<organism evidence="2 3">
    <name type="scientific">Rhodococcus opacus</name>
    <name type="common">Nocardia opaca</name>
    <dbReference type="NCBI Taxonomy" id="37919"/>
    <lineage>
        <taxon>Bacteria</taxon>
        <taxon>Bacillati</taxon>
        <taxon>Actinomycetota</taxon>
        <taxon>Actinomycetes</taxon>
        <taxon>Mycobacteriales</taxon>
        <taxon>Nocardiaceae</taxon>
        <taxon>Rhodococcus</taxon>
    </lineage>
</organism>
<dbReference type="AlphaFoldDB" id="A0A076EIE5"/>
<proteinExistence type="predicted"/>
<gene>
    <name evidence="2" type="ORF">EP51_15695</name>
</gene>
<sequence>MRDTAIAVDTIEVAAVISEERVADGHLTEGSDMTGLVRRVCTAVVALSATAVLVAGCGSDTTPTAVPESGASAATTSSESTTVIDGQEGEDAGGDVDFEVAIGECVKLGGTVTDAEIDKAVCGSADSNYKVIAKAAKNSQCISDADSYYYETLGGVEQGAICLDVDWVVGGCMDVGGEDPARIDCGDTTAVDGVKVTEIVQGATSVDSCSTSSNGYEYSERKFVVCVDEL</sequence>
<evidence type="ECO:0000313" key="2">
    <source>
        <dbReference type="EMBL" id="AII05960.1"/>
    </source>
</evidence>
<dbReference type="eggNOG" id="ENOG50321ME">
    <property type="taxonomic scope" value="Bacteria"/>
</dbReference>
<evidence type="ECO:0000256" key="1">
    <source>
        <dbReference type="SAM" id="MobiDB-lite"/>
    </source>
</evidence>
<name>A0A076EIE5_RHOOP</name>
<feature type="region of interest" description="Disordered" evidence="1">
    <location>
        <begin position="62"/>
        <end position="90"/>
    </location>
</feature>
<reference evidence="2 3" key="1">
    <citation type="submission" date="2014-07" db="EMBL/GenBank/DDBJ databases">
        <title>Genome Sequence of Rhodococcus opacus Strain R7, a Biodegrader of Mono- and Polycyclic Aromatic Hydrocarbons.</title>
        <authorList>
            <person name="Di Gennaro P."/>
            <person name="Zampolli J."/>
            <person name="Presti I."/>
            <person name="Cappelletti M."/>
            <person name="D'Ursi P."/>
            <person name="Orro A."/>
            <person name="Mezzelani A."/>
            <person name="Milanesi L."/>
        </authorList>
    </citation>
    <scope>NUCLEOTIDE SEQUENCE [LARGE SCALE GENOMIC DNA]</scope>
    <source>
        <strain evidence="2 3">R7</strain>
    </source>
</reference>
<evidence type="ECO:0000313" key="3">
    <source>
        <dbReference type="Proteomes" id="UP000028488"/>
    </source>
</evidence>
<protein>
    <submittedName>
        <fullName evidence="2">LppU protein</fullName>
    </submittedName>
</protein>
<feature type="compositionally biased region" description="Low complexity" evidence="1">
    <location>
        <begin position="71"/>
        <end position="82"/>
    </location>
</feature>
<dbReference type="EMBL" id="CP008947">
    <property type="protein sequence ID" value="AII05960.1"/>
    <property type="molecule type" value="Genomic_DNA"/>
</dbReference>
<dbReference type="Proteomes" id="UP000028488">
    <property type="component" value="Chromosome"/>
</dbReference>